<dbReference type="Proteomes" id="UP000006241">
    <property type="component" value="Unassembled WGS sequence"/>
</dbReference>
<keyword evidence="2" id="KW-0238">DNA-binding</keyword>
<dbReference type="PROSITE" id="PS50943">
    <property type="entry name" value="HTH_CROC1"/>
    <property type="match status" value="1"/>
</dbReference>
<dbReference type="Pfam" id="PF13560">
    <property type="entry name" value="HTH_31"/>
    <property type="match status" value="1"/>
</dbReference>
<dbReference type="RefSeq" id="WP_003003314.1">
    <property type="nucleotide sequence ID" value="NZ_GG668630.1"/>
</dbReference>
<evidence type="ECO:0000313" key="2">
    <source>
        <dbReference type="EMBL" id="EEI90480.1"/>
    </source>
</evidence>
<name>C2G3B1_SPHSI</name>
<dbReference type="GO" id="GO:0003677">
    <property type="term" value="F:DNA binding"/>
    <property type="evidence" value="ECO:0007669"/>
    <property type="project" value="UniProtKB-KW"/>
</dbReference>
<dbReference type="HOGENOM" id="CLU_153788_1_3_10"/>
<accession>C2G3B1</accession>
<gene>
    <name evidence="2" type="ORF">HMPREF0765_4067</name>
</gene>
<sequence>MKRQAVLPKFQAILEQMGENIKLARKRRKLTAVQVAERAGIARSTLYLIEKGDSSVAMGAYFNVLRVLGLQDDFLKLAADDVFGRKLQDLDLL</sequence>
<dbReference type="InterPro" id="IPR010982">
    <property type="entry name" value="Lambda_DNA-bd_dom_sf"/>
</dbReference>
<dbReference type="EMBL" id="ACHB01000091">
    <property type="protein sequence ID" value="EEI90480.1"/>
    <property type="molecule type" value="Genomic_DNA"/>
</dbReference>
<evidence type="ECO:0000259" key="1">
    <source>
        <dbReference type="PROSITE" id="PS50943"/>
    </source>
</evidence>
<comment type="caution">
    <text evidence="2">The sequence shown here is derived from an EMBL/GenBank/DDBJ whole genome shotgun (WGS) entry which is preliminary data.</text>
</comment>
<proteinExistence type="predicted"/>
<dbReference type="AlphaFoldDB" id="C2G3B1"/>
<feature type="domain" description="HTH cro/C1-type" evidence="1">
    <location>
        <begin position="21"/>
        <end position="75"/>
    </location>
</feature>
<organism evidence="2 3">
    <name type="scientific">Sphingobacterium spiritivorum ATCC 33300</name>
    <dbReference type="NCBI Taxonomy" id="525372"/>
    <lineage>
        <taxon>Bacteria</taxon>
        <taxon>Pseudomonadati</taxon>
        <taxon>Bacteroidota</taxon>
        <taxon>Sphingobacteriia</taxon>
        <taxon>Sphingobacteriales</taxon>
        <taxon>Sphingobacteriaceae</taxon>
        <taxon>Sphingobacterium</taxon>
    </lineage>
</organism>
<dbReference type="CDD" id="cd00093">
    <property type="entry name" value="HTH_XRE"/>
    <property type="match status" value="1"/>
</dbReference>
<reference evidence="2 3" key="1">
    <citation type="submission" date="2009-01" db="EMBL/GenBank/DDBJ databases">
        <authorList>
            <person name="Qin X."/>
            <person name="Bachman B."/>
            <person name="Battles P."/>
            <person name="Bell A."/>
            <person name="Bess C."/>
            <person name="Bickham C."/>
            <person name="Chaboub L."/>
            <person name="Chen D."/>
            <person name="Coyle M."/>
            <person name="Deiros D.R."/>
            <person name="Dinh H."/>
            <person name="Forbes L."/>
            <person name="Fowler G."/>
            <person name="Francisco L."/>
            <person name="Fu Q."/>
            <person name="Gubbala S."/>
            <person name="Hale W."/>
            <person name="Han Y."/>
            <person name="Hemphill L."/>
            <person name="Highlander S.K."/>
            <person name="Hirani K."/>
            <person name="Hogues M."/>
            <person name="Jackson L."/>
            <person name="Jakkamsetti A."/>
            <person name="Javaid M."/>
            <person name="Jiang H."/>
            <person name="Korchina V."/>
            <person name="Kovar C."/>
            <person name="Lara F."/>
            <person name="Lee S."/>
            <person name="Mata R."/>
            <person name="Mathew T."/>
            <person name="Moen C."/>
            <person name="Morales K."/>
            <person name="Munidasa M."/>
            <person name="Nazareth L."/>
            <person name="Ngo R."/>
            <person name="Nguyen L."/>
            <person name="Okwuonu G."/>
            <person name="Ongeri F."/>
            <person name="Patil S."/>
            <person name="Petrosino J."/>
            <person name="Pham C."/>
            <person name="Pham P."/>
            <person name="Pu L.-L."/>
            <person name="Puazo M."/>
            <person name="Raj R."/>
            <person name="Reid J."/>
            <person name="Rouhana J."/>
            <person name="Saada N."/>
            <person name="Shang Y."/>
            <person name="Simmons D."/>
            <person name="Thornton R."/>
            <person name="Warren J."/>
            <person name="Weissenberger G."/>
            <person name="Zhang J."/>
            <person name="Zhang L."/>
            <person name="Zhou C."/>
            <person name="Zhu D."/>
            <person name="Muzny D."/>
            <person name="Worley K."/>
            <person name="Gibbs R."/>
        </authorList>
    </citation>
    <scope>NUCLEOTIDE SEQUENCE [LARGE SCALE GENOMIC DNA]</scope>
    <source>
        <strain evidence="2 3">ATCC 33300</strain>
    </source>
</reference>
<dbReference type="SUPFAM" id="SSF47413">
    <property type="entry name" value="lambda repressor-like DNA-binding domains"/>
    <property type="match status" value="1"/>
</dbReference>
<evidence type="ECO:0000313" key="3">
    <source>
        <dbReference type="Proteomes" id="UP000006241"/>
    </source>
</evidence>
<dbReference type="Gene3D" id="1.10.260.40">
    <property type="entry name" value="lambda repressor-like DNA-binding domains"/>
    <property type="match status" value="1"/>
</dbReference>
<dbReference type="InterPro" id="IPR001387">
    <property type="entry name" value="Cro/C1-type_HTH"/>
</dbReference>
<dbReference type="SMART" id="SM00530">
    <property type="entry name" value="HTH_XRE"/>
    <property type="match status" value="1"/>
</dbReference>
<protein>
    <submittedName>
        <fullName evidence="2">DNA-binding helix-turn-helix protein</fullName>
    </submittedName>
</protein>